<dbReference type="EMBL" id="CP071491">
    <property type="protein sequence ID" value="QSX16060.1"/>
    <property type="molecule type" value="Genomic_DNA"/>
</dbReference>
<dbReference type="GO" id="GO:0000976">
    <property type="term" value="F:transcription cis-regulatory region binding"/>
    <property type="evidence" value="ECO:0007669"/>
    <property type="project" value="TreeGrafter"/>
</dbReference>
<dbReference type="Gene3D" id="3.40.50.2300">
    <property type="match status" value="2"/>
</dbReference>
<sequence>MATIKDVAKLAGVSTTTVSHVINKTRFVAEDTTKAVWDAIASLNYSPSAVARSLKVNTTKSIGMIITTSEAPYFAEIVLAVEEYCYRQGYSLFLCNTQNDAEKVQNHLDMLIKKRVDGILVMCSEYTENSLALFNGTNVPMVVMDWGPNDGKSDRIIDHSLDGGYMATKHLIDNGHCDIAIIAGYLYKTTAKARYDGFVKAMTEAGLLIRKEWIFENDFQPEGGYESMNNLLKQDKLPTAVICGCDAMALGVISAITEKGLSVPQDISVIGYDNIHSSRFYAPPLTTIHQSKTRLGQMAIDTLLERIQQHNEQPSEPVTPKVLEFYPELVVRSSVRNLNQ</sequence>
<feature type="binding site" evidence="8">
    <location>
        <position position="273"/>
    </location>
    <ligand>
        <name>hypoxanthine</name>
        <dbReference type="ChEBI" id="CHEBI:17368"/>
    </ligand>
</feature>
<dbReference type="InterPro" id="IPR057343">
    <property type="entry name" value="PurR_sensor_dom"/>
</dbReference>
<dbReference type="InterPro" id="IPR046335">
    <property type="entry name" value="LacI/GalR-like_sensor"/>
</dbReference>
<reference evidence="12" key="3">
    <citation type="submission" date="2023-04" db="EMBL/GenBank/DDBJ databases">
        <title>Molecular characterization of the Integrative and Conjugative elements harboring multidrug-resistance gene from Glaesserella (Haemophilus) parasuis.</title>
        <authorList>
            <person name="Che Y."/>
            <person name="Zhou L."/>
        </authorList>
    </citation>
    <scope>NUCLEOTIDE SEQUENCE</scope>
    <source>
        <strain evidence="12">Z44</strain>
    </source>
</reference>
<dbReference type="NCBIfam" id="NF007979">
    <property type="entry name" value="PRK10703.1"/>
    <property type="match status" value="1"/>
</dbReference>
<feature type="binding site" evidence="8">
    <location>
        <position position="73"/>
    </location>
    <ligand>
        <name>hypoxanthine</name>
        <dbReference type="ChEBI" id="CHEBI:17368"/>
    </ligand>
</feature>
<dbReference type="GO" id="GO:0003700">
    <property type="term" value="F:DNA-binding transcription factor activity"/>
    <property type="evidence" value="ECO:0007669"/>
    <property type="project" value="TreeGrafter"/>
</dbReference>
<comment type="domain">
    <text evidence="8">Consists of two structural and functional domains: an N-terminal DNA-binding domain, approximately the first 60 residues, and a larger C-terminal domain, approximately 280 residues, which imparts the function of corepressor binding and oligomerization.</text>
</comment>
<evidence type="ECO:0000313" key="12">
    <source>
        <dbReference type="EMBL" id="WGE11106.1"/>
    </source>
</evidence>
<accession>A0A084EVK5</accession>
<dbReference type="CDD" id="cd01392">
    <property type="entry name" value="HTH_LacI"/>
    <property type="match status" value="1"/>
</dbReference>
<dbReference type="EMBL" id="JAODIR010000050">
    <property type="protein sequence ID" value="MDD2168676.1"/>
    <property type="molecule type" value="Genomic_DNA"/>
</dbReference>
<evidence type="ECO:0000256" key="4">
    <source>
        <dbReference type="ARBA" id="ARBA00023015"/>
    </source>
</evidence>
<dbReference type="EMBL" id="CP121769">
    <property type="protein sequence ID" value="WGE11106.1"/>
    <property type="molecule type" value="Genomic_DNA"/>
</dbReference>
<evidence type="ECO:0000259" key="9">
    <source>
        <dbReference type="PROSITE" id="PS50932"/>
    </source>
</evidence>
<dbReference type="GO" id="GO:0045892">
    <property type="term" value="P:negative regulation of DNA-templated transcription"/>
    <property type="evidence" value="ECO:0007669"/>
    <property type="project" value="UniProtKB-UniRule"/>
</dbReference>
<dbReference type="InterPro" id="IPR000843">
    <property type="entry name" value="HTH_LacI"/>
</dbReference>
<comment type="subunit">
    <text evidence="8">Homodimer.</text>
</comment>
<dbReference type="Proteomes" id="UP001222296">
    <property type="component" value="Chromosome"/>
</dbReference>
<evidence type="ECO:0000256" key="2">
    <source>
        <dbReference type="ARBA" id="ARBA00022491"/>
    </source>
</evidence>
<keyword evidence="5 8" id="KW-0238">DNA-binding</keyword>
<proteinExistence type="inferred from homology"/>
<evidence type="ECO:0000256" key="6">
    <source>
        <dbReference type="ARBA" id="ARBA00023163"/>
    </source>
</evidence>
<dbReference type="PRINTS" id="PR00036">
    <property type="entry name" value="HTHLACI"/>
</dbReference>
<comment type="function">
    <text evidence="8">Is the main repressor of the genes involved in the de novo synthesis of purine nucleotides, regulating purB, purC, purEK, purF, purHD, purL, purMN and guaBA expression. PurR is allosterically activated to bind its cognate DNA by binding the purine corepressors, hypoxanthine or guanine, thereby effecting transcription repression.</text>
</comment>
<name>A0A084EVK5_GLAPU</name>
<keyword evidence="2 8" id="KW-0678">Repressor</keyword>
<dbReference type="HAMAP" id="MF_01277">
    <property type="entry name" value="HTH_type_PurR"/>
    <property type="match status" value="1"/>
</dbReference>
<evidence type="ECO:0000256" key="8">
    <source>
        <dbReference type="HAMAP-Rule" id="MF_01277"/>
    </source>
</evidence>
<keyword evidence="4 8" id="KW-0805">Transcription regulation</keyword>
<dbReference type="GO" id="GO:0006164">
    <property type="term" value="P:purine nucleotide biosynthetic process"/>
    <property type="evidence" value="ECO:0007669"/>
    <property type="project" value="UniProtKB-UniPathway"/>
</dbReference>
<reference evidence="11" key="1">
    <citation type="submission" date="2021-03" db="EMBL/GenBank/DDBJ databases">
        <title>Characterization of a novel Integrative Conjugative Element in Glaesserella parasuis.</title>
        <authorList>
            <person name="Hu G."/>
            <person name="Sun H."/>
        </authorList>
    </citation>
    <scope>NUCLEOTIDE SEQUENCE</scope>
    <source>
        <strain evidence="11">GHP1807</strain>
    </source>
</reference>
<feature type="DNA-binding region" description="H-T-H motif" evidence="8">
    <location>
        <begin position="4"/>
        <end position="23"/>
    </location>
</feature>
<feature type="DNA-binding region" evidence="8">
    <location>
        <begin position="48"/>
        <end position="56"/>
    </location>
</feature>
<comment type="function">
    <text evidence="7">Transcriptional repressor for the ribose rbsDACBK operon.</text>
</comment>
<dbReference type="Gene3D" id="1.10.260.40">
    <property type="entry name" value="lambda repressor-like DNA-binding domains"/>
    <property type="match status" value="1"/>
</dbReference>
<comment type="pathway">
    <text evidence="1 8">Purine metabolism; purine nucleotide biosynthesis [regulation].</text>
</comment>
<feature type="binding site" evidence="8">
    <location>
        <position position="190"/>
    </location>
    <ligand>
        <name>hypoxanthine</name>
        <dbReference type="ChEBI" id="CHEBI:17368"/>
    </ligand>
</feature>
<dbReference type="AlphaFoldDB" id="A0A084EVK5"/>
<dbReference type="SUPFAM" id="SSF53822">
    <property type="entry name" value="Periplasmic binding protein-like I"/>
    <property type="match status" value="1"/>
</dbReference>
<dbReference type="InterPro" id="IPR023588">
    <property type="entry name" value="Tscrpt_reg_HTH_PurR"/>
</dbReference>
<dbReference type="CDD" id="cd06275">
    <property type="entry name" value="PBP1_PurR"/>
    <property type="match status" value="1"/>
</dbReference>
<dbReference type="SMART" id="SM00354">
    <property type="entry name" value="HTH_LACI"/>
    <property type="match status" value="1"/>
</dbReference>
<keyword evidence="3 8" id="KW-0658">Purine biosynthesis</keyword>
<evidence type="ECO:0000256" key="1">
    <source>
        <dbReference type="ARBA" id="ARBA00004693"/>
    </source>
</evidence>
<dbReference type="RefSeq" id="WP_021109591.1">
    <property type="nucleotide sequence ID" value="NZ_CBCRUP010000051.1"/>
</dbReference>
<gene>
    <name evidence="8 10" type="primary">purR</name>
    <name evidence="11" type="ORF">J1G54_06530</name>
    <name evidence="10" type="ORF">N5925_08850</name>
    <name evidence="12" type="ORF">QBL01_05965</name>
</gene>
<keyword evidence="6 8" id="KW-0804">Transcription</keyword>
<dbReference type="PROSITE" id="PS50932">
    <property type="entry name" value="HTH_LACI_2"/>
    <property type="match status" value="1"/>
</dbReference>
<evidence type="ECO:0000256" key="3">
    <source>
        <dbReference type="ARBA" id="ARBA00022755"/>
    </source>
</evidence>
<dbReference type="KEGG" id="hpak:JT17_00980"/>
<feature type="domain" description="HTH lacI-type" evidence="9">
    <location>
        <begin position="2"/>
        <end position="56"/>
    </location>
</feature>
<dbReference type="InterPro" id="IPR010982">
    <property type="entry name" value="Lambda_DNA-bd_dom_sf"/>
</dbReference>
<feature type="binding site" evidence="8">
    <location>
        <position position="188"/>
    </location>
    <ligand>
        <name>hypoxanthine</name>
        <dbReference type="ChEBI" id="CHEBI:17368"/>
    </ligand>
</feature>
<organism evidence="10 13">
    <name type="scientific">Glaesserella parasuis</name>
    <name type="common">Haemophilus parasuis</name>
    <dbReference type="NCBI Taxonomy" id="738"/>
    <lineage>
        <taxon>Bacteria</taxon>
        <taxon>Pseudomonadati</taxon>
        <taxon>Pseudomonadota</taxon>
        <taxon>Gammaproteobacteria</taxon>
        <taxon>Pasteurellales</taxon>
        <taxon>Pasteurellaceae</taxon>
        <taxon>Glaesserella</taxon>
    </lineage>
</organism>
<dbReference type="InterPro" id="IPR028082">
    <property type="entry name" value="Peripla_BP_I"/>
</dbReference>
<protein>
    <recommendedName>
        <fullName evidence="8">HTH-type transcriptional repressor PurR</fullName>
    </recommendedName>
    <alternativeName>
        <fullName evidence="8">Pur regulon repressor</fullName>
    </alternativeName>
    <alternativeName>
        <fullName evidence="8">Purine nucleotide synthesis repressor</fullName>
    </alternativeName>
</protein>
<dbReference type="Proteomes" id="UP001148834">
    <property type="component" value="Unassembled WGS sequence"/>
</dbReference>
<reference evidence="10" key="2">
    <citation type="submission" date="2022-09" db="EMBL/GenBank/DDBJ databases">
        <title>Molecular characterization of Glaesserella parasuis strains circulating in commercial swine farms using whole-genome sequencing.</title>
        <authorList>
            <person name="Mugabi R."/>
            <person name="Clavijo M."/>
            <person name="Li G."/>
        </authorList>
    </citation>
    <scope>NUCLEOTIDE SEQUENCE</scope>
    <source>
        <strain evidence="10">0435-53</strain>
    </source>
</reference>
<feature type="binding site" evidence="8">
    <location>
        <position position="219"/>
    </location>
    <ligand>
        <name>hypoxanthine</name>
        <dbReference type="ChEBI" id="CHEBI:17368"/>
    </ligand>
</feature>
<dbReference type="SUPFAM" id="SSF47413">
    <property type="entry name" value="lambda repressor-like DNA-binding domains"/>
    <property type="match status" value="1"/>
</dbReference>
<dbReference type="Proteomes" id="UP000662736">
    <property type="component" value="Chromosome"/>
</dbReference>
<evidence type="ECO:0000256" key="5">
    <source>
        <dbReference type="ARBA" id="ARBA00023125"/>
    </source>
</evidence>
<evidence type="ECO:0000256" key="7">
    <source>
        <dbReference type="ARBA" id="ARBA00057859"/>
    </source>
</evidence>
<dbReference type="PROSITE" id="PS00356">
    <property type="entry name" value="HTH_LACI_1"/>
    <property type="match status" value="1"/>
</dbReference>
<dbReference type="PANTHER" id="PTHR30146:SF148">
    <property type="entry name" value="HTH-TYPE TRANSCRIPTIONAL REPRESSOR PURR-RELATED"/>
    <property type="match status" value="1"/>
</dbReference>
<evidence type="ECO:0000313" key="13">
    <source>
        <dbReference type="Proteomes" id="UP001148834"/>
    </source>
</evidence>
<dbReference type="Pfam" id="PF13377">
    <property type="entry name" value="Peripla_BP_3"/>
    <property type="match status" value="1"/>
</dbReference>
<dbReference type="OrthoDB" id="9798934at2"/>
<dbReference type="Pfam" id="PF00356">
    <property type="entry name" value="LacI"/>
    <property type="match status" value="1"/>
</dbReference>
<evidence type="ECO:0000313" key="10">
    <source>
        <dbReference type="EMBL" id="MDD2168676.1"/>
    </source>
</evidence>
<dbReference type="PANTHER" id="PTHR30146">
    <property type="entry name" value="LACI-RELATED TRANSCRIPTIONAL REPRESSOR"/>
    <property type="match status" value="1"/>
</dbReference>
<evidence type="ECO:0000313" key="11">
    <source>
        <dbReference type="EMBL" id="QSX16060.1"/>
    </source>
</evidence>
<dbReference type="FunFam" id="1.10.260.40:FF:000002">
    <property type="entry name" value="HTH-type transcriptional repressor PurR"/>
    <property type="match status" value="1"/>
</dbReference>